<dbReference type="GO" id="GO:0005773">
    <property type="term" value="C:vacuole"/>
    <property type="evidence" value="ECO:0000318"/>
    <property type="project" value="GO_Central"/>
</dbReference>
<evidence type="ECO:0000259" key="6">
    <source>
        <dbReference type="Pfam" id="PF21317"/>
    </source>
</evidence>
<dbReference type="FunFam" id="2.60.120.260:FF:000049">
    <property type="entry name" value="Beta-galactosidase"/>
    <property type="match status" value="1"/>
</dbReference>
<dbReference type="InterPro" id="IPR019801">
    <property type="entry name" value="Glyco_hydro_35_CS"/>
</dbReference>
<reference evidence="8 9" key="1">
    <citation type="journal article" date="2007" name="Science">
        <title>Sea anemone genome reveals ancestral eumetazoan gene repertoire and genomic organization.</title>
        <authorList>
            <person name="Putnam N.H."/>
            <person name="Srivastava M."/>
            <person name="Hellsten U."/>
            <person name="Dirks B."/>
            <person name="Chapman J."/>
            <person name="Salamov A."/>
            <person name="Terry A."/>
            <person name="Shapiro H."/>
            <person name="Lindquist E."/>
            <person name="Kapitonov V.V."/>
            <person name="Jurka J."/>
            <person name="Genikhovich G."/>
            <person name="Grigoriev I.V."/>
            <person name="Lucas S.M."/>
            <person name="Steele R.E."/>
            <person name="Finnerty J.R."/>
            <person name="Technau U."/>
            <person name="Martindale M.Q."/>
            <person name="Rokhsar D.S."/>
        </authorList>
    </citation>
    <scope>NUCLEOTIDE SEQUENCE [LARGE SCALE GENOMIC DNA]</scope>
    <source>
        <strain evidence="9">CH2 X CH6</strain>
    </source>
</reference>
<proteinExistence type="inferred from homology"/>
<feature type="domain" description="Beta-galactosidase galactose-binding" evidence="7">
    <location>
        <begin position="509"/>
        <end position="568"/>
    </location>
</feature>
<dbReference type="AlphaFoldDB" id="A7SD46"/>
<comment type="similarity">
    <text evidence="1">Belongs to the glycosyl hydrolase 35 family.</text>
</comment>
<dbReference type="Pfam" id="PF21317">
    <property type="entry name" value="BetaGal_ABD_1"/>
    <property type="match status" value="1"/>
</dbReference>
<feature type="active site" description="Nucleophile" evidence="4">
    <location>
        <position position="204"/>
    </location>
</feature>
<organism evidence="8 9">
    <name type="scientific">Nematostella vectensis</name>
    <name type="common">Starlet sea anemone</name>
    <dbReference type="NCBI Taxonomy" id="45351"/>
    <lineage>
        <taxon>Eukaryota</taxon>
        <taxon>Metazoa</taxon>
        <taxon>Cnidaria</taxon>
        <taxon>Anthozoa</taxon>
        <taxon>Hexacorallia</taxon>
        <taxon>Actiniaria</taxon>
        <taxon>Edwardsiidae</taxon>
        <taxon>Nematostella</taxon>
    </lineage>
</organism>
<dbReference type="eggNOG" id="KOG0496">
    <property type="taxonomic scope" value="Eukaryota"/>
</dbReference>
<dbReference type="InterPro" id="IPR031330">
    <property type="entry name" value="Gly_Hdrlase_35_cat"/>
</dbReference>
<dbReference type="InterPro" id="IPR001944">
    <property type="entry name" value="Glycoside_Hdrlase_35"/>
</dbReference>
<evidence type="ECO:0000256" key="4">
    <source>
        <dbReference type="PIRSR" id="PIRSR006336-1"/>
    </source>
</evidence>
<gene>
    <name evidence="8" type="ORF">NEMVEDRAFT_v1g188390</name>
</gene>
<accession>A7SD46</accession>
<dbReference type="InParanoid" id="A7SD46"/>
<feature type="non-terminal residue" evidence="8">
    <location>
        <position position="1"/>
    </location>
</feature>
<dbReference type="GO" id="GO:0019388">
    <property type="term" value="P:galactose catabolic process"/>
    <property type="evidence" value="ECO:0000318"/>
    <property type="project" value="GO_Central"/>
</dbReference>
<dbReference type="Proteomes" id="UP000001593">
    <property type="component" value="Unassembled WGS sequence"/>
</dbReference>
<dbReference type="Pfam" id="PF21467">
    <property type="entry name" value="BetaGal_gal-bd"/>
    <property type="match status" value="1"/>
</dbReference>
<keyword evidence="2" id="KW-0378">Hydrolase</keyword>
<protein>
    <recommendedName>
        <fullName evidence="10">Beta-galactosidase</fullName>
    </recommendedName>
</protein>
<evidence type="ECO:0000256" key="1">
    <source>
        <dbReference type="ARBA" id="ARBA00009809"/>
    </source>
</evidence>
<feature type="active site" description="Proton donor" evidence="4">
    <location>
        <position position="128"/>
    </location>
</feature>
<dbReference type="PROSITE" id="PS01182">
    <property type="entry name" value="GLYCOSYL_HYDROL_F35"/>
    <property type="match status" value="1"/>
</dbReference>
<evidence type="ECO:0008006" key="10">
    <source>
        <dbReference type="Google" id="ProtNLM"/>
    </source>
</evidence>
<dbReference type="STRING" id="45351.A7SD46"/>
<dbReference type="SUPFAM" id="SSF51445">
    <property type="entry name" value="(Trans)glycosidases"/>
    <property type="match status" value="1"/>
</dbReference>
<feature type="domain" description="Glycoside hydrolase 35 catalytic" evidence="5">
    <location>
        <begin position="2"/>
        <end position="302"/>
    </location>
</feature>
<dbReference type="PIRSF" id="PIRSF006336">
    <property type="entry name" value="B-gal"/>
    <property type="match status" value="1"/>
</dbReference>
<evidence type="ECO:0000256" key="3">
    <source>
        <dbReference type="ARBA" id="ARBA00023295"/>
    </source>
</evidence>
<dbReference type="HOGENOM" id="CLU_007853_7_2_1"/>
<dbReference type="InterPro" id="IPR017853">
    <property type="entry name" value="GH"/>
</dbReference>
<evidence type="ECO:0000313" key="9">
    <source>
        <dbReference type="Proteomes" id="UP000001593"/>
    </source>
</evidence>
<dbReference type="InterPro" id="IPR048912">
    <property type="entry name" value="BetaGal1-like_ABD1"/>
</dbReference>
<dbReference type="OMA" id="SLVMEYW"/>
<dbReference type="PANTHER" id="PTHR23421">
    <property type="entry name" value="BETA-GALACTOSIDASE RELATED"/>
    <property type="match status" value="1"/>
</dbReference>
<dbReference type="InterPro" id="IPR008979">
    <property type="entry name" value="Galactose-bd-like_sf"/>
</dbReference>
<dbReference type="PRINTS" id="PR00742">
    <property type="entry name" value="GLHYDRLASE35"/>
</dbReference>
<evidence type="ECO:0000259" key="5">
    <source>
        <dbReference type="Pfam" id="PF01301"/>
    </source>
</evidence>
<dbReference type="Gene3D" id="3.20.20.80">
    <property type="entry name" value="Glycosidases"/>
    <property type="match status" value="1"/>
</dbReference>
<feature type="domain" description="Beta-galactosidase 1-like first all-beta" evidence="6">
    <location>
        <begin position="361"/>
        <end position="480"/>
    </location>
</feature>
<sequence>MPEYWKDRLVKLKAMGLNTVETYVAWNLHEQVQDNFKFKDELDIVKFVKLAQRLGLYVIIRPGPYICAEWDLGGLPSWLLSDPEMKLRTSYGPFMEAVDRYFQKLFPLLTPLQYCQGGPIIAWQIENEYSSFDKKVDMTYMELLQKMMVKNGVTEMLLMSDNLFSMKTHPINLVLKTINLQKNVKDALLQLKEIQPDKPLMVTEFWPGWFDVWGAKHHILPTEKLIKEIKDLFSLGASINFYMFHGGTNFGFMNGASFTPSGVSVLEGDYQPDITSYDYDAPLSESGDITPKYKALRKFIREHAPNPFPDIPSNLYKGAYGKTMYLFNFLIEETDQKIFDQAIVSDTVKPVEFLPINNHGGQGYGFVIYQTALKHDAKSLVVEIVRDRAHVMVDSKVISTLCGYDAKKRTFSSKKLERNELELKFEKPNDEDDKVLLEIMVENMGRANFGKAMDAQRKGILGKVLIDGKTPRKWKIYPLDFHKTFTERFPRSSWSQAGTKINGSVGHSPGFYRGILHIQGQPRDTFVHPKGWGKGVCLVNGKNLGRYWKLGPQETLYLPASWLRSGENTV</sequence>
<name>A7SD46_NEMVE</name>
<dbReference type="Gene3D" id="2.60.120.260">
    <property type="entry name" value="Galactose-binding domain-like"/>
    <property type="match status" value="2"/>
</dbReference>
<dbReference type="EMBL" id="DS469627">
    <property type="protein sequence ID" value="EDO38379.1"/>
    <property type="molecule type" value="Genomic_DNA"/>
</dbReference>
<dbReference type="SUPFAM" id="SSF49785">
    <property type="entry name" value="Galactose-binding domain-like"/>
    <property type="match status" value="1"/>
</dbReference>
<dbReference type="InterPro" id="IPR048913">
    <property type="entry name" value="BetaGal_gal-bd"/>
</dbReference>
<dbReference type="FunFam" id="3.20.20.80:FF:000115">
    <property type="entry name" value="Beta-galactosidase"/>
    <property type="match status" value="1"/>
</dbReference>
<dbReference type="Pfam" id="PF01301">
    <property type="entry name" value="Glyco_hydro_35"/>
    <property type="match status" value="1"/>
</dbReference>
<keyword evidence="9" id="KW-1185">Reference proteome</keyword>
<evidence type="ECO:0000259" key="7">
    <source>
        <dbReference type="Pfam" id="PF21467"/>
    </source>
</evidence>
<keyword evidence="3" id="KW-0326">Glycosidase</keyword>
<dbReference type="PhylomeDB" id="A7SD46"/>
<evidence type="ECO:0000313" key="8">
    <source>
        <dbReference type="EMBL" id="EDO38379.1"/>
    </source>
</evidence>
<evidence type="ECO:0000256" key="2">
    <source>
        <dbReference type="ARBA" id="ARBA00022801"/>
    </source>
</evidence>
<dbReference type="GO" id="GO:0004565">
    <property type="term" value="F:beta-galactosidase activity"/>
    <property type="evidence" value="ECO:0000318"/>
    <property type="project" value="GO_Central"/>
</dbReference>
<dbReference type="InterPro" id="IPR026283">
    <property type="entry name" value="B-gal_1-like"/>
</dbReference>